<dbReference type="PATRIC" id="fig|378806.16.peg.1267"/>
<gene>
    <name evidence="1" type="ordered locus">STAUR_2637</name>
    <name evidence="2" type="ORF">STIAU_7093</name>
</gene>
<dbReference type="KEGG" id="sur:STAUR_2637"/>
<organism evidence="2 4">
    <name type="scientific">Stigmatella aurantiaca (strain DW4/3-1)</name>
    <dbReference type="NCBI Taxonomy" id="378806"/>
    <lineage>
        <taxon>Bacteria</taxon>
        <taxon>Pseudomonadati</taxon>
        <taxon>Myxococcota</taxon>
        <taxon>Myxococcia</taxon>
        <taxon>Myxococcales</taxon>
        <taxon>Cystobacterineae</taxon>
        <taxon>Archangiaceae</taxon>
        <taxon>Stigmatella</taxon>
    </lineage>
</organism>
<dbReference type="HOGENOM" id="CLU_2060003_0_0_7"/>
<dbReference type="Proteomes" id="UP000001351">
    <property type="component" value="Chromosome"/>
</dbReference>
<name>Q08PV1_STIAD</name>
<proteinExistence type="predicted"/>
<evidence type="ECO:0000313" key="2">
    <source>
        <dbReference type="EMBL" id="EAU62499.1"/>
    </source>
</evidence>
<dbReference type="EMBL" id="AAMD01000231">
    <property type="protein sequence ID" value="EAU62499.1"/>
    <property type="molecule type" value="Genomic_DNA"/>
</dbReference>
<dbReference type="AlphaFoldDB" id="Q08PV1"/>
<accession>Q08PV1</accession>
<sequence>MPRRSGPRSRWHARATAQNLSACPRLVRSASKEGRDARSVRFGRSSLAVDHHAETDKVLVLESNAAFRLDGVGYGGLGNLRDVGLQPPADWWLRSEVWTWRRICSTYPFRRQAWLKVKE</sequence>
<dbReference type="EMBL" id="CP002271">
    <property type="protein sequence ID" value="ADO70441.1"/>
    <property type="molecule type" value="Genomic_DNA"/>
</dbReference>
<keyword evidence="3" id="KW-1185">Reference proteome</keyword>
<reference evidence="1 3" key="2">
    <citation type="journal article" date="2011" name="Mol. Biol. Evol.">
        <title>Comparative genomic analysis of fruiting body formation in Myxococcales.</title>
        <authorList>
            <person name="Huntley S."/>
            <person name="Hamann N."/>
            <person name="Wegener-Feldbrugge S."/>
            <person name="Treuner-Lange A."/>
            <person name="Kube M."/>
            <person name="Reinhardt R."/>
            <person name="Klages S."/>
            <person name="Muller R."/>
            <person name="Ronning C.M."/>
            <person name="Nierman W.C."/>
            <person name="Sogaard-Andersen L."/>
        </authorList>
    </citation>
    <scope>NUCLEOTIDE SEQUENCE [LARGE SCALE GENOMIC DNA]</scope>
    <source>
        <strain evidence="1 3">DW4/3-1</strain>
    </source>
</reference>
<dbReference type="OrthoDB" id="5379543at2"/>
<evidence type="ECO:0000313" key="3">
    <source>
        <dbReference type="Proteomes" id="UP000001351"/>
    </source>
</evidence>
<reference evidence="2 4" key="1">
    <citation type="submission" date="2006-04" db="EMBL/GenBank/DDBJ databases">
        <authorList>
            <person name="Nierman W.C."/>
        </authorList>
    </citation>
    <scope>NUCLEOTIDE SEQUENCE [LARGE SCALE GENOMIC DNA]</scope>
    <source>
        <strain evidence="2 4">DW4/3-1</strain>
    </source>
</reference>
<dbReference type="Proteomes" id="UP000032702">
    <property type="component" value="Unassembled WGS sequence"/>
</dbReference>
<evidence type="ECO:0000313" key="4">
    <source>
        <dbReference type="Proteomes" id="UP000032702"/>
    </source>
</evidence>
<evidence type="ECO:0000313" key="1">
    <source>
        <dbReference type="EMBL" id="ADO70441.1"/>
    </source>
</evidence>
<protein>
    <submittedName>
        <fullName evidence="2">Uncharacterized protein</fullName>
    </submittedName>
</protein>